<evidence type="ECO:0000256" key="1">
    <source>
        <dbReference type="SAM" id="SignalP"/>
    </source>
</evidence>
<dbReference type="GO" id="GO:0015035">
    <property type="term" value="F:protein-disulfide reductase activity"/>
    <property type="evidence" value="ECO:0007669"/>
    <property type="project" value="TreeGrafter"/>
</dbReference>
<name>A0A0J9XBV2_GEOCN</name>
<keyword evidence="1" id="KW-0732">Signal</keyword>
<dbReference type="EMBL" id="CCBN010000009">
    <property type="protein sequence ID" value="CDO55004.1"/>
    <property type="molecule type" value="Genomic_DNA"/>
</dbReference>
<feature type="domain" description="Thioredoxin" evidence="2">
    <location>
        <begin position="8"/>
        <end position="133"/>
    </location>
</feature>
<feature type="signal peptide" evidence="1">
    <location>
        <begin position="1"/>
        <end position="19"/>
    </location>
</feature>
<dbReference type="PANTHER" id="PTHR45815:SF3">
    <property type="entry name" value="PROTEIN DISULFIDE-ISOMERASE A6"/>
    <property type="match status" value="1"/>
</dbReference>
<accession>A0A0J9XBV2</accession>
<dbReference type="AlphaFoldDB" id="A0A0J9XBV2"/>
<sequence>MKAFFTVILAVFLAALVQADFYDSPSSPVAPFRPGKGPLRPQLTIAEFYAPWCGHCQRLTPEYTKAAKRLAGAVHFTAINCDAAENKALCGRYDIKGFPTLKIFDHGPRGPGEDYTGPREAKPMVRFLSDRLKALTAGKVRAVTNAKTFERFVVAPPEVDPVSATGALKKRIVLLSGTKTEVPLLYRSLALEYSNFGVPAAAAGTNKKKNKKNKKAKRAQAAGPTVEFVFVEPKLVARVTAHYNLTDSLVEGASTLLSIDAEGQATIFDGALKREPVVEYIESYVNQKPAAALESDRDEL</sequence>
<evidence type="ECO:0000313" key="4">
    <source>
        <dbReference type="Proteomes" id="UP000242525"/>
    </source>
</evidence>
<organism evidence="3 4">
    <name type="scientific">Geotrichum candidum</name>
    <name type="common">Oospora lactis</name>
    <name type="synonym">Dipodascus geotrichum</name>
    <dbReference type="NCBI Taxonomy" id="1173061"/>
    <lineage>
        <taxon>Eukaryota</taxon>
        <taxon>Fungi</taxon>
        <taxon>Dikarya</taxon>
        <taxon>Ascomycota</taxon>
        <taxon>Saccharomycotina</taxon>
        <taxon>Dipodascomycetes</taxon>
        <taxon>Dipodascales</taxon>
        <taxon>Dipodascaceae</taxon>
        <taxon>Geotrichum</taxon>
    </lineage>
</organism>
<gene>
    <name evidence="3" type="ORF">BN980_GECA09s02617g</name>
</gene>
<evidence type="ECO:0000313" key="3">
    <source>
        <dbReference type="EMBL" id="CDO55004.1"/>
    </source>
</evidence>
<dbReference type="OrthoDB" id="10264505at2759"/>
<dbReference type="PROSITE" id="PS00194">
    <property type="entry name" value="THIOREDOXIN_1"/>
    <property type="match status" value="1"/>
</dbReference>
<keyword evidence="4" id="KW-1185">Reference proteome</keyword>
<dbReference type="PROSITE" id="PS51352">
    <property type="entry name" value="THIOREDOXIN_2"/>
    <property type="match status" value="1"/>
</dbReference>
<comment type="caution">
    <text evidence="3">The sequence shown here is derived from an EMBL/GenBank/DDBJ whole genome shotgun (WGS) entry which is preliminary data.</text>
</comment>
<keyword evidence="3" id="KW-0413">Isomerase</keyword>
<dbReference type="STRING" id="1173061.A0A0J9XBV2"/>
<dbReference type="Pfam" id="PF00085">
    <property type="entry name" value="Thioredoxin"/>
    <property type="match status" value="1"/>
</dbReference>
<dbReference type="PRINTS" id="PR00421">
    <property type="entry name" value="THIOREDOXIN"/>
</dbReference>
<dbReference type="InterPro" id="IPR017937">
    <property type="entry name" value="Thioredoxin_CS"/>
</dbReference>
<protein>
    <submittedName>
        <fullName evidence="3">Similar to Saccharomyces cerevisiae YOR288C MPD1 Member of the protein disulfide isomerase (PDI) family</fullName>
    </submittedName>
</protein>
<dbReference type="GO" id="GO:0005788">
    <property type="term" value="C:endoplasmic reticulum lumen"/>
    <property type="evidence" value="ECO:0007669"/>
    <property type="project" value="TreeGrafter"/>
</dbReference>
<evidence type="ECO:0000259" key="2">
    <source>
        <dbReference type="PROSITE" id="PS51352"/>
    </source>
</evidence>
<dbReference type="InterPro" id="IPR013766">
    <property type="entry name" value="Thioredoxin_domain"/>
</dbReference>
<feature type="chain" id="PRO_5005325746" evidence="1">
    <location>
        <begin position="20"/>
        <end position="300"/>
    </location>
</feature>
<dbReference type="GO" id="GO:0016853">
    <property type="term" value="F:isomerase activity"/>
    <property type="evidence" value="ECO:0007669"/>
    <property type="project" value="UniProtKB-KW"/>
</dbReference>
<dbReference type="PANTHER" id="PTHR45815">
    <property type="entry name" value="PROTEIN DISULFIDE-ISOMERASE A6"/>
    <property type="match status" value="1"/>
</dbReference>
<dbReference type="GO" id="GO:0034976">
    <property type="term" value="P:response to endoplasmic reticulum stress"/>
    <property type="evidence" value="ECO:0007669"/>
    <property type="project" value="TreeGrafter"/>
</dbReference>
<dbReference type="Gene3D" id="3.40.30.10">
    <property type="entry name" value="Glutaredoxin"/>
    <property type="match status" value="2"/>
</dbReference>
<reference evidence="3" key="1">
    <citation type="submission" date="2014-03" db="EMBL/GenBank/DDBJ databases">
        <authorList>
            <person name="Casaregola S."/>
        </authorList>
    </citation>
    <scope>NUCLEOTIDE SEQUENCE [LARGE SCALE GENOMIC DNA]</scope>
    <source>
        <strain evidence="3">CLIB 918</strain>
    </source>
</reference>
<dbReference type="Proteomes" id="UP000242525">
    <property type="component" value="Unassembled WGS sequence"/>
</dbReference>
<dbReference type="InterPro" id="IPR036249">
    <property type="entry name" value="Thioredoxin-like_sf"/>
</dbReference>
<proteinExistence type="predicted"/>
<dbReference type="SUPFAM" id="SSF52833">
    <property type="entry name" value="Thioredoxin-like"/>
    <property type="match status" value="1"/>
</dbReference>